<dbReference type="RefSeq" id="WP_233697785.1">
    <property type="nucleotide sequence ID" value="NZ_JAJNBZ010000016.1"/>
</dbReference>
<dbReference type="InterPro" id="IPR025150">
    <property type="entry name" value="GH123_cat"/>
</dbReference>
<comment type="caution">
    <text evidence="2">The sequence shown here is derived from an EMBL/GenBank/DDBJ whole genome shotgun (WGS) entry which is preliminary data.</text>
</comment>
<accession>A0ABS8YJ98</accession>
<feature type="domain" description="Glycoside hydrolase 123 catalytic" evidence="1">
    <location>
        <begin position="172"/>
        <end position="501"/>
    </location>
</feature>
<evidence type="ECO:0000313" key="3">
    <source>
        <dbReference type="Proteomes" id="UP001199916"/>
    </source>
</evidence>
<evidence type="ECO:0000259" key="1">
    <source>
        <dbReference type="Pfam" id="PF13320"/>
    </source>
</evidence>
<proteinExistence type="predicted"/>
<dbReference type="Proteomes" id="UP001199916">
    <property type="component" value="Unassembled WGS sequence"/>
</dbReference>
<dbReference type="SUPFAM" id="SSF51445">
    <property type="entry name" value="(Trans)glycosidases"/>
    <property type="match status" value="1"/>
</dbReference>
<keyword evidence="3" id="KW-1185">Reference proteome</keyword>
<dbReference type="EMBL" id="JAJNBZ010000016">
    <property type="protein sequence ID" value="MCE5171252.1"/>
    <property type="molecule type" value="Genomic_DNA"/>
</dbReference>
<evidence type="ECO:0000313" key="2">
    <source>
        <dbReference type="EMBL" id="MCE5171252.1"/>
    </source>
</evidence>
<organism evidence="2 3">
    <name type="scientific">Paenibacillus profundus</name>
    <dbReference type="NCBI Taxonomy" id="1173085"/>
    <lineage>
        <taxon>Bacteria</taxon>
        <taxon>Bacillati</taxon>
        <taxon>Bacillota</taxon>
        <taxon>Bacilli</taxon>
        <taxon>Bacillales</taxon>
        <taxon>Paenibacillaceae</taxon>
        <taxon>Paenibacillus</taxon>
    </lineage>
</organism>
<name>A0ABS8YJ98_9BACL</name>
<gene>
    <name evidence="2" type="ORF">LQV63_18290</name>
</gene>
<sequence>MTNNALDTRIISSLIKVFADEPLQAPAFSTASALQGESFHFQLAYHGYELMKHAVVKVQGGVAEAISVQKVELVPSELPIYAHHDNNLVRSAPGLYPDLLTPIHEQDGIVICPGQWRSLWISLEVDVRWTEGEHPITVSIASESGELLGEETFTLVVIPTALPKQQLMHTEWFHCDGIATYYGVDIFSEAHWDLIRKFVRTAVQHGINMILTPLFTPPLDTEVGGERPTVQLVDVTKEGERYSFGFERLDRWVRMCLDEGVEYFEMSHLFSQWGAKHAPKIIASVDGEEQRIFGWETDAAGPEYRAFLRQFLTELVTWLKAHRIADRSHFHISDEPRLEQMESYRQAVEAVSDLLAKFPVMDALSDYDFYRSGLVQVPVPANNHVEPFIEHGVKPLWTYYCCSQYREVSNRFFCMPSARNRILGWQLYKFQVNGFLHWGYNFYYSQYSRKRIDPFRTTDALYAFPSGDAFLVYPGEEGPLESIRLDVLLEALQDLRALQLLESYIGHEAVIALIEDDMEEALTFRSYPHSAEWLLNKRALVNERIREAVCGTSSLGT</sequence>
<protein>
    <submittedName>
        <fullName evidence="2">DUF4091 domain-containing protein</fullName>
    </submittedName>
</protein>
<reference evidence="2 3" key="1">
    <citation type="submission" date="2021-11" db="EMBL/GenBank/DDBJ databases">
        <title>Draft genome sequence of Paenibacillus profundus YoMME, a new Gram-positive bacteria with exoelectrogenic properties.</title>
        <authorList>
            <person name="Hubenova Y."/>
            <person name="Hubenova E."/>
            <person name="Manasiev Y."/>
            <person name="Peykov S."/>
            <person name="Mitov M."/>
        </authorList>
    </citation>
    <scope>NUCLEOTIDE SEQUENCE [LARGE SCALE GENOMIC DNA]</scope>
    <source>
        <strain evidence="2 3">YoMME</strain>
    </source>
</reference>
<dbReference type="Pfam" id="PF13320">
    <property type="entry name" value="GH123_cat"/>
    <property type="match status" value="1"/>
</dbReference>
<dbReference type="InterPro" id="IPR017853">
    <property type="entry name" value="GH"/>
</dbReference>